<dbReference type="FunFam" id="3.30.565.10:FF:000006">
    <property type="entry name" value="Sensor histidine kinase WalK"/>
    <property type="match status" value="1"/>
</dbReference>
<comment type="catalytic activity">
    <reaction evidence="1">
        <text>ATP + protein L-histidine = ADP + protein N-phospho-L-histidine.</text>
        <dbReference type="EC" id="2.7.13.3"/>
    </reaction>
</comment>
<dbReference type="OrthoDB" id="9813151at2"/>
<dbReference type="RefSeq" id="WP_014797591.1">
    <property type="nucleotide sequence ID" value="NC_018018.1"/>
</dbReference>
<dbReference type="Gene3D" id="1.10.287.130">
    <property type="match status" value="1"/>
</dbReference>
<dbReference type="EMBL" id="CP003345">
    <property type="protein sequence ID" value="AFM04136.1"/>
    <property type="molecule type" value="Genomic_DNA"/>
</dbReference>
<dbReference type="PRINTS" id="PR00344">
    <property type="entry name" value="BCTRLSENSOR"/>
</dbReference>
<keyword evidence="5 9" id="KW-0418">Kinase</keyword>
<dbReference type="PANTHER" id="PTHR45453">
    <property type="entry name" value="PHOSPHATE REGULON SENSOR PROTEIN PHOR"/>
    <property type="match status" value="1"/>
</dbReference>
<keyword evidence="10" id="KW-1185">Reference proteome</keyword>
<dbReference type="InterPro" id="IPR003661">
    <property type="entry name" value="HisK_dim/P_dom"/>
</dbReference>
<evidence type="ECO:0000256" key="5">
    <source>
        <dbReference type="ARBA" id="ARBA00022777"/>
    </source>
</evidence>
<gene>
    <name evidence="9" type="ordered locus">Fleli_1736</name>
</gene>
<dbReference type="InterPro" id="IPR036097">
    <property type="entry name" value="HisK_dim/P_sf"/>
</dbReference>
<dbReference type="GO" id="GO:0000155">
    <property type="term" value="F:phosphorelay sensor kinase activity"/>
    <property type="evidence" value="ECO:0007669"/>
    <property type="project" value="InterPro"/>
</dbReference>
<dbReference type="SUPFAM" id="SSF47384">
    <property type="entry name" value="Homodimeric domain of signal transducing histidine kinase"/>
    <property type="match status" value="1"/>
</dbReference>
<keyword evidence="6" id="KW-0902">Two-component regulatory system</keyword>
<sequence length="379" mass="42796" precursor="true">MIIKTNTLVEDKKDENLFSRLTNALKRSLVSSRAVAIILSLLVSSVTSAFLSLIPSVNSVALSVCFLVSFSSSFLLIYIAFEFLIFKEINNVYSKLSKIKKKDFKFVPPLGSDILPSANPIRRVNQEITAYAGQKQQEIDELRRMEVFRREFIADVSHELKTPIFSAQGFILTLIDGAVDDENVRDLFLGKAARSLKALAALVEDLLTLSQIESGDITMRLEKYDMQEQVLEVFEQLENKAERRGVALKLVSQYEEGIYVYADYNRIRQVLINLIINAIKYGKENGAVTVTLTQTTKNLKVSIKDDGNGIEAEHLTRIFERFYRIEKSRSKQEGGTGLGLAIVKHIIEKHDSKISVKSKIGEGTQFTFKLQRTEVIEEV</sequence>
<dbReference type="SMART" id="SM00388">
    <property type="entry name" value="HisKA"/>
    <property type="match status" value="1"/>
</dbReference>
<evidence type="ECO:0000256" key="2">
    <source>
        <dbReference type="ARBA" id="ARBA00012438"/>
    </source>
</evidence>
<dbReference type="Pfam" id="PF00512">
    <property type="entry name" value="HisKA"/>
    <property type="match status" value="1"/>
</dbReference>
<dbReference type="SUPFAM" id="SSF55874">
    <property type="entry name" value="ATPase domain of HSP90 chaperone/DNA topoisomerase II/histidine kinase"/>
    <property type="match status" value="1"/>
</dbReference>
<evidence type="ECO:0000259" key="8">
    <source>
        <dbReference type="PROSITE" id="PS50109"/>
    </source>
</evidence>
<dbReference type="EC" id="2.7.13.3" evidence="2"/>
<dbReference type="Gene3D" id="3.30.565.10">
    <property type="entry name" value="Histidine kinase-like ATPase, C-terminal domain"/>
    <property type="match status" value="1"/>
</dbReference>
<keyword evidence="7" id="KW-1133">Transmembrane helix</keyword>
<dbReference type="CDD" id="cd00082">
    <property type="entry name" value="HisKA"/>
    <property type="match status" value="1"/>
</dbReference>
<reference evidence="10" key="1">
    <citation type="submission" date="2012-06" db="EMBL/GenBank/DDBJ databases">
        <title>The complete genome of Flexibacter litoralis DSM 6794.</title>
        <authorList>
            <person name="Lucas S."/>
            <person name="Copeland A."/>
            <person name="Lapidus A."/>
            <person name="Glavina del Rio T."/>
            <person name="Dalin E."/>
            <person name="Tice H."/>
            <person name="Bruce D."/>
            <person name="Goodwin L."/>
            <person name="Pitluck S."/>
            <person name="Peters L."/>
            <person name="Ovchinnikova G."/>
            <person name="Lu M."/>
            <person name="Kyrpides N."/>
            <person name="Mavromatis K."/>
            <person name="Ivanova N."/>
            <person name="Brettin T."/>
            <person name="Detter J.C."/>
            <person name="Han C."/>
            <person name="Larimer F."/>
            <person name="Land M."/>
            <person name="Hauser L."/>
            <person name="Markowitz V."/>
            <person name="Cheng J.-F."/>
            <person name="Hugenholtz P."/>
            <person name="Woyke T."/>
            <person name="Wu D."/>
            <person name="Spring S."/>
            <person name="Lang E."/>
            <person name="Kopitz M."/>
            <person name="Brambilla E."/>
            <person name="Klenk H.-P."/>
            <person name="Eisen J.A."/>
        </authorList>
    </citation>
    <scope>NUCLEOTIDE SEQUENCE [LARGE SCALE GENOMIC DNA]</scope>
    <source>
        <strain evidence="10">ATCC 23117 / DSM 6794 / NBRC 15988 / NCIMB 1366 / Sio-4</strain>
    </source>
</reference>
<dbReference type="CDD" id="cd00075">
    <property type="entry name" value="HATPase"/>
    <property type="match status" value="1"/>
</dbReference>
<dbReference type="AlphaFoldDB" id="I4AJK1"/>
<dbReference type="SMART" id="SM00387">
    <property type="entry name" value="HATPase_c"/>
    <property type="match status" value="1"/>
</dbReference>
<dbReference type="GO" id="GO:0005886">
    <property type="term" value="C:plasma membrane"/>
    <property type="evidence" value="ECO:0007669"/>
    <property type="project" value="TreeGrafter"/>
</dbReference>
<dbReference type="InterPro" id="IPR004358">
    <property type="entry name" value="Sig_transdc_His_kin-like_C"/>
</dbReference>
<dbReference type="Pfam" id="PF02518">
    <property type="entry name" value="HATPase_c"/>
    <property type="match status" value="1"/>
</dbReference>
<dbReference type="InterPro" id="IPR036890">
    <property type="entry name" value="HATPase_C_sf"/>
</dbReference>
<dbReference type="KEGG" id="fli:Fleli_1736"/>
<dbReference type="InterPro" id="IPR005467">
    <property type="entry name" value="His_kinase_dom"/>
</dbReference>
<dbReference type="InterPro" id="IPR050351">
    <property type="entry name" value="BphY/WalK/GraS-like"/>
</dbReference>
<accession>I4AJK1</accession>
<dbReference type="Proteomes" id="UP000006054">
    <property type="component" value="Chromosome"/>
</dbReference>
<keyword evidence="4" id="KW-0808">Transferase</keyword>
<organism evidence="9 10">
    <name type="scientific">Bernardetia litoralis (strain ATCC 23117 / DSM 6794 / NBRC 15988 / NCIMB 1366 / Fx l1 / Sio-4)</name>
    <name type="common">Flexibacter litoralis</name>
    <dbReference type="NCBI Taxonomy" id="880071"/>
    <lineage>
        <taxon>Bacteria</taxon>
        <taxon>Pseudomonadati</taxon>
        <taxon>Bacteroidota</taxon>
        <taxon>Cytophagia</taxon>
        <taxon>Cytophagales</taxon>
        <taxon>Bernardetiaceae</taxon>
        <taxon>Bernardetia</taxon>
    </lineage>
</organism>
<feature type="transmembrane region" description="Helical" evidence="7">
    <location>
        <begin position="60"/>
        <end position="86"/>
    </location>
</feature>
<evidence type="ECO:0000256" key="6">
    <source>
        <dbReference type="ARBA" id="ARBA00023012"/>
    </source>
</evidence>
<evidence type="ECO:0000313" key="10">
    <source>
        <dbReference type="Proteomes" id="UP000006054"/>
    </source>
</evidence>
<feature type="transmembrane region" description="Helical" evidence="7">
    <location>
        <begin position="34"/>
        <end position="54"/>
    </location>
</feature>
<dbReference type="InterPro" id="IPR003594">
    <property type="entry name" value="HATPase_dom"/>
</dbReference>
<proteinExistence type="predicted"/>
<dbReference type="PROSITE" id="PS50109">
    <property type="entry name" value="HIS_KIN"/>
    <property type="match status" value="1"/>
</dbReference>
<dbReference type="STRING" id="880071.Fleli_1736"/>
<evidence type="ECO:0000256" key="7">
    <source>
        <dbReference type="SAM" id="Phobius"/>
    </source>
</evidence>
<evidence type="ECO:0000256" key="1">
    <source>
        <dbReference type="ARBA" id="ARBA00000085"/>
    </source>
</evidence>
<feature type="domain" description="Histidine kinase" evidence="8">
    <location>
        <begin position="155"/>
        <end position="374"/>
    </location>
</feature>
<protein>
    <recommendedName>
        <fullName evidence="2">histidine kinase</fullName>
        <ecNumber evidence="2">2.7.13.3</ecNumber>
    </recommendedName>
</protein>
<name>I4AJK1_BERLS</name>
<dbReference type="GO" id="GO:0004721">
    <property type="term" value="F:phosphoprotein phosphatase activity"/>
    <property type="evidence" value="ECO:0007669"/>
    <property type="project" value="TreeGrafter"/>
</dbReference>
<dbReference type="PATRIC" id="fig|880071.3.peg.1711"/>
<evidence type="ECO:0000256" key="4">
    <source>
        <dbReference type="ARBA" id="ARBA00022679"/>
    </source>
</evidence>
<evidence type="ECO:0000313" key="9">
    <source>
        <dbReference type="EMBL" id="AFM04136.1"/>
    </source>
</evidence>
<keyword evidence="7" id="KW-0812">Transmembrane</keyword>
<keyword evidence="7" id="KW-0472">Membrane</keyword>
<dbReference type="eggNOG" id="COG5002">
    <property type="taxonomic scope" value="Bacteria"/>
</dbReference>
<dbReference type="GO" id="GO:0016036">
    <property type="term" value="P:cellular response to phosphate starvation"/>
    <property type="evidence" value="ECO:0007669"/>
    <property type="project" value="TreeGrafter"/>
</dbReference>
<evidence type="ECO:0000256" key="3">
    <source>
        <dbReference type="ARBA" id="ARBA00022553"/>
    </source>
</evidence>
<keyword evidence="3" id="KW-0597">Phosphoprotein</keyword>
<dbReference type="PANTHER" id="PTHR45453:SF1">
    <property type="entry name" value="PHOSPHATE REGULON SENSOR PROTEIN PHOR"/>
    <property type="match status" value="1"/>
</dbReference>
<dbReference type="HOGENOM" id="CLU_000445_89_3_10"/>